<evidence type="ECO:0000256" key="2">
    <source>
        <dbReference type="ARBA" id="ARBA00022723"/>
    </source>
</evidence>
<dbReference type="Pfam" id="PF05163">
    <property type="entry name" value="DinB"/>
    <property type="match status" value="1"/>
</dbReference>
<evidence type="ECO:0000313" key="5">
    <source>
        <dbReference type="Proteomes" id="UP000315971"/>
    </source>
</evidence>
<proteinExistence type="inferred from homology"/>
<accession>A0A521AZY4</accession>
<feature type="binding site" evidence="3">
    <location>
        <position position="58"/>
    </location>
    <ligand>
        <name>a divalent metal cation</name>
        <dbReference type="ChEBI" id="CHEBI:60240"/>
    </ligand>
</feature>
<dbReference type="GO" id="GO:0046872">
    <property type="term" value="F:metal ion binding"/>
    <property type="evidence" value="ECO:0007669"/>
    <property type="project" value="UniProtKB-KW"/>
</dbReference>
<dbReference type="SUPFAM" id="SSF109854">
    <property type="entry name" value="DinB/YfiT-like putative metalloenzymes"/>
    <property type="match status" value="1"/>
</dbReference>
<sequence length="176" mass="20071">MPNASHLKPNKMSMIQMLLKELEQEAQTTRKMLSRVPNDKYDWKPHEKSMTIKQLATHIAELPGWITMTLTTDELDFAATPYTPENITNTTQLVDYFEKCLADGKTHLSKATDDQLQPNWTLRNGEQILSVSTKGEVIRMVFSQIVHHRAQLGVYLRLLNIPIPGSYGPSADEMNF</sequence>
<dbReference type="Proteomes" id="UP000315971">
    <property type="component" value="Unassembled WGS sequence"/>
</dbReference>
<name>A0A521AZY4_9SPHI</name>
<dbReference type="Gene3D" id="1.20.120.450">
    <property type="entry name" value="dinb family like domain"/>
    <property type="match status" value="1"/>
</dbReference>
<keyword evidence="2 3" id="KW-0479">Metal-binding</keyword>
<evidence type="ECO:0000313" key="4">
    <source>
        <dbReference type="EMBL" id="SMO40397.1"/>
    </source>
</evidence>
<protein>
    <submittedName>
        <fullName evidence="4">Uncharacterized damage-inducible protein DinB (Forms a four-helix bundle)</fullName>
    </submittedName>
</protein>
<evidence type="ECO:0000256" key="1">
    <source>
        <dbReference type="ARBA" id="ARBA00008635"/>
    </source>
</evidence>
<feature type="binding site" evidence="3">
    <location>
        <position position="148"/>
    </location>
    <ligand>
        <name>a divalent metal cation</name>
        <dbReference type="ChEBI" id="CHEBI:60240"/>
    </ligand>
</feature>
<gene>
    <name evidence="4" type="ORF">SAMN06265350_101568</name>
</gene>
<dbReference type="EMBL" id="FXSZ01000001">
    <property type="protein sequence ID" value="SMO40397.1"/>
    <property type="molecule type" value="Genomic_DNA"/>
</dbReference>
<comment type="similarity">
    <text evidence="1">Belongs to the DinB family.</text>
</comment>
<keyword evidence="5" id="KW-1185">Reference proteome</keyword>
<reference evidence="4 5" key="1">
    <citation type="submission" date="2017-05" db="EMBL/GenBank/DDBJ databases">
        <authorList>
            <person name="Varghese N."/>
            <person name="Submissions S."/>
        </authorList>
    </citation>
    <scope>NUCLEOTIDE SEQUENCE [LARGE SCALE GENOMIC DNA]</scope>
    <source>
        <strain evidence="4 5">DSM 21342</strain>
    </source>
</reference>
<dbReference type="InterPro" id="IPR007837">
    <property type="entry name" value="DinB"/>
</dbReference>
<dbReference type="AlphaFoldDB" id="A0A521AZY4"/>
<evidence type="ECO:0000256" key="3">
    <source>
        <dbReference type="PIRSR" id="PIRSR607837-1"/>
    </source>
</evidence>
<dbReference type="InterPro" id="IPR034660">
    <property type="entry name" value="DinB/YfiT-like"/>
</dbReference>
<organism evidence="4 5">
    <name type="scientific">Solitalea koreensis</name>
    <dbReference type="NCBI Taxonomy" id="543615"/>
    <lineage>
        <taxon>Bacteria</taxon>
        <taxon>Pseudomonadati</taxon>
        <taxon>Bacteroidota</taxon>
        <taxon>Sphingobacteriia</taxon>
        <taxon>Sphingobacteriales</taxon>
        <taxon>Sphingobacteriaceae</taxon>
        <taxon>Solitalea</taxon>
    </lineage>
</organism>